<gene>
    <name evidence="1" type="ORF">E3U43_005956</name>
</gene>
<dbReference type="Proteomes" id="UP000793456">
    <property type="component" value="Chromosome XVII"/>
</dbReference>
<evidence type="ECO:0000313" key="1">
    <source>
        <dbReference type="EMBL" id="TMS08473.1"/>
    </source>
</evidence>
<keyword evidence="2" id="KW-1185">Reference proteome</keyword>
<protein>
    <submittedName>
        <fullName evidence="1">Uncharacterized protein</fullName>
    </submittedName>
</protein>
<sequence>MKLKEIKRTAIQSWSPAQHHPIYLATGTSAQQLDASFSTNASLEFFELDLTEPSLDMKSCGSLSSAHRYHKLVWGPYGMDDESRPSGVLIAGGENGNVILYDPAKIMAGESDVIIAESDRHSGPVRALDVNPFQTKPGCIRRERV</sequence>
<reference evidence="1" key="1">
    <citation type="submission" date="2018-11" db="EMBL/GenBank/DDBJ databases">
        <title>The sequence and de novo assembly of Larimichthys crocea genome using PacBio and Hi-C technologies.</title>
        <authorList>
            <person name="Xu P."/>
            <person name="Chen B."/>
            <person name="Zhou Z."/>
            <person name="Ke Q."/>
            <person name="Wu Y."/>
            <person name="Bai H."/>
            <person name="Pu F."/>
        </authorList>
    </citation>
    <scope>NUCLEOTIDE SEQUENCE</scope>
    <source>
        <tissue evidence="1">Muscle</tissue>
    </source>
</reference>
<evidence type="ECO:0000313" key="2">
    <source>
        <dbReference type="Proteomes" id="UP000793456"/>
    </source>
</evidence>
<name>A0ACD3QN00_LARCR</name>
<accession>A0ACD3QN00</accession>
<dbReference type="EMBL" id="CM011690">
    <property type="protein sequence ID" value="TMS08473.1"/>
    <property type="molecule type" value="Genomic_DNA"/>
</dbReference>
<organism evidence="1 2">
    <name type="scientific">Larimichthys crocea</name>
    <name type="common">Large yellow croaker</name>
    <name type="synonym">Pseudosciaena crocea</name>
    <dbReference type="NCBI Taxonomy" id="215358"/>
    <lineage>
        <taxon>Eukaryota</taxon>
        <taxon>Metazoa</taxon>
        <taxon>Chordata</taxon>
        <taxon>Craniata</taxon>
        <taxon>Vertebrata</taxon>
        <taxon>Euteleostomi</taxon>
        <taxon>Actinopterygii</taxon>
        <taxon>Neopterygii</taxon>
        <taxon>Teleostei</taxon>
        <taxon>Neoteleostei</taxon>
        <taxon>Acanthomorphata</taxon>
        <taxon>Eupercaria</taxon>
        <taxon>Sciaenidae</taxon>
        <taxon>Larimichthys</taxon>
    </lineage>
</organism>
<comment type="caution">
    <text evidence="1">The sequence shown here is derived from an EMBL/GenBank/DDBJ whole genome shotgun (WGS) entry which is preliminary data.</text>
</comment>
<proteinExistence type="predicted"/>